<dbReference type="EMBL" id="CP034433">
    <property type="protein sequence ID" value="AZN35134.1"/>
    <property type="molecule type" value="Genomic_DNA"/>
</dbReference>
<proteinExistence type="predicted"/>
<name>A0A3S8ZNR5_9NEIS</name>
<feature type="signal peptide" evidence="1">
    <location>
        <begin position="1"/>
        <end position="21"/>
    </location>
</feature>
<feature type="chain" id="PRO_5019059577" evidence="1">
    <location>
        <begin position="22"/>
        <end position="167"/>
    </location>
</feature>
<organism evidence="2 3">
    <name type="scientific">Iodobacter ciconiae</name>
    <dbReference type="NCBI Taxonomy" id="2496266"/>
    <lineage>
        <taxon>Bacteria</taxon>
        <taxon>Pseudomonadati</taxon>
        <taxon>Pseudomonadota</taxon>
        <taxon>Betaproteobacteria</taxon>
        <taxon>Neisseriales</taxon>
        <taxon>Chitinibacteraceae</taxon>
        <taxon>Iodobacter</taxon>
    </lineage>
</organism>
<gene>
    <name evidence="2" type="ORF">EJO50_00710</name>
</gene>
<dbReference type="Proteomes" id="UP000282438">
    <property type="component" value="Chromosome"/>
</dbReference>
<dbReference type="AlphaFoldDB" id="A0A3S8ZNR5"/>
<keyword evidence="1" id="KW-0732">Signal</keyword>
<dbReference type="RefSeq" id="WP_125971110.1">
    <property type="nucleotide sequence ID" value="NZ_CP034433.1"/>
</dbReference>
<evidence type="ECO:0000313" key="3">
    <source>
        <dbReference type="Proteomes" id="UP000282438"/>
    </source>
</evidence>
<sequence length="167" mass="18594">MKVKYLLLAVTYSVFSLPILAYSKPFDADANAILKEDVPCFFILPTTKALPPKVSVSILVYDIGGPTTEVWGVYYKTPTITPSTTQTCIAYDKATLAEEQSIGKKLEFSRPYSADIATEDFVARINFCLMKTASNQPFLTKTNGQGSCTLEPLNAHKESTFWQRLFK</sequence>
<evidence type="ECO:0000313" key="2">
    <source>
        <dbReference type="EMBL" id="AZN35134.1"/>
    </source>
</evidence>
<accession>A0A3S8ZNR5</accession>
<evidence type="ECO:0000256" key="1">
    <source>
        <dbReference type="SAM" id="SignalP"/>
    </source>
</evidence>
<reference evidence="2 3" key="1">
    <citation type="submission" date="2018-12" db="EMBL/GenBank/DDBJ databases">
        <title>Complete genome sequence of Iodobacter sp. H11R3.</title>
        <authorList>
            <person name="Bae J.-W."/>
        </authorList>
    </citation>
    <scope>NUCLEOTIDE SEQUENCE [LARGE SCALE GENOMIC DNA]</scope>
    <source>
        <strain evidence="2 3">H11R3</strain>
    </source>
</reference>
<dbReference type="KEGG" id="iod:EJO50_00710"/>
<protein>
    <submittedName>
        <fullName evidence="2">Uncharacterized protein</fullName>
    </submittedName>
</protein>
<keyword evidence="3" id="KW-1185">Reference proteome</keyword>